<dbReference type="Pfam" id="PF13377">
    <property type="entry name" value="Peripla_BP_3"/>
    <property type="match status" value="1"/>
</dbReference>
<dbReference type="PROSITE" id="PS50932">
    <property type="entry name" value="HTH_LACI_2"/>
    <property type="match status" value="1"/>
</dbReference>
<dbReference type="SUPFAM" id="SSF53822">
    <property type="entry name" value="Periplasmic binding protein-like I"/>
    <property type="match status" value="1"/>
</dbReference>
<evidence type="ECO:0000313" key="6">
    <source>
        <dbReference type="Proteomes" id="UP000618460"/>
    </source>
</evidence>
<sequence>MAVTIKDVAKQANVATSTVSRVISDSPNISDRTKRKVRKVMEEMGYHINLNARVLVQQSTQNIGIVMKDSTIESLHDPFFPVALQGISSYAHKRDFSISITTGETEEAIFRDVEKMVQGKRVDGMIVTYSKENDKVVPYLLKCGIPFVVVGKPVVHTDEIMFVNNDNVQAAKDATEHLIQLGHQEIAIILGDREFEITDSRLKGYREVLESNNIPINDAFIKQSTNMDCIKTILDELLALPVQPTAILGSDDLASLHIMSVLREKNIEVPRDISLISFNNTIVAELMNPTLTSVDTNIFQLGYEAARCIIEEIKERSTHTKSVIIPTKIRKRESTQPYKKVE</sequence>
<dbReference type="EMBL" id="BMLG01000001">
    <property type="protein sequence ID" value="GGM19549.1"/>
    <property type="molecule type" value="Genomic_DNA"/>
</dbReference>
<dbReference type="Gene3D" id="3.40.50.2300">
    <property type="match status" value="2"/>
</dbReference>
<keyword evidence="6" id="KW-1185">Reference proteome</keyword>
<evidence type="ECO:0000259" key="4">
    <source>
        <dbReference type="PROSITE" id="PS50932"/>
    </source>
</evidence>
<gene>
    <name evidence="5" type="ORF">GCM10011351_01700</name>
</gene>
<dbReference type="GO" id="GO:0003700">
    <property type="term" value="F:DNA-binding transcription factor activity"/>
    <property type="evidence" value="ECO:0007669"/>
    <property type="project" value="TreeGrafter"/>
</dbReference>
<dbReference type="InterPro" id="IPR000843">
    <property type="entry name" value="HTH_LacI"/>
</dbReference>
<dbReference type="CDD" id="cd06294">
    <property type="entry name" value="PBP1_MalR-like"/>
    <property type="match status" value="1"/>
</dbReference>
<evidence type="ECO:0000256" key="1">
    <source>
        <dbReference type="ARBA" id="ARBA00023015"/>
    </source>
</evidence>
<accession>A0A917TEM7</accession>
<evidence type="ECO:0000313" key="5">
    <source>
        <dbReference type="EMBL" id="GGM19549.1"/>
    </source>
</evidence>
<keyword evidence="3" id="KW-0804">Transcription</keyword>
<protein>
    <submittedName>
        <fullName evidence="5">LacI family transcriptional regulator</fullName>
    </submittedName>
</protein>
<dbReference type="GO" id="GO:0000976">
    <property type="term" value="F:transcription cis-regulatory region binding"/>
    <property type="evidence" value="ECO:0007669"/>
    <property type="project" value="TreeGrafter"/>
</dbReference>
<dbReference type="OrthoDB" id="9788209at2"/>
<dbReference type="CDD" id="cd01392">
    <property type="entry name" value="HTH_LacI"/>
    <property type="match status" value="1"/>
</dbReference>
<proteinExistence type="predicted"/>
<dbReference type="Pfam" id="PF00356">
    <property type="entry name" value="LacI"/>
    <property type="match status" value="1"/>
</dbReference>
<comment type="caution">
    <text evidence="5">The sequence shown here is derived from an EMBL/GenBank/DDBJ whole genome shotgun (WGS) entry which is preliminary data.</text>
</comment>
<organism evidence="5 6">
    <name type="scientific">Paraliobacillus quinghaiensis</name>
    <dbReference type="NCBI Taxonomy" id="470815"/>
    <lineage>
        <taxon>Bacteria</taxon>
        <taxon>Bacillati</taxon>
        <taxon>Bacillota</taxon>
        <taxon>Bacilli</taxon>
        <taxon>Bacillales</taxon>
        <taxon>Bacillaceae</taxon>
        <taxon>Paraliobacillus</taxon>
    </lineage>
</organism>
<dbReference type="PRINTS" id="PR00036">
    <property type="entry name" value="HTHLACI"/>
</dbReference>
<reference evidence="5" key="2">
    <citation type="submission" date="2020-09" db="EMBL/GenBank/DDBJ databases">
        <authorList>
            <person name="Sun Q."/>
            <person name="Zhou Y."/>
        </authorList>
    </citation>
    <scope>NUCLEOTIDE SEQUENCE</scope>
    <source>
        <strain evidence="5">CGMCC 1.6333</strain>
    </source>
</reference>
<dbReference type="InterPro" id="IPR028082">
    <property type="entry name" value="Peripla_BP_I"/>
</dbReference>
<evidence type="ECO:0000256" key="2">
    <source>
        <dbReference type="ARBA" id="ARBA00023125"/>
    </source>
</evidence>
<dbReference type="PANTHER" id="PTHR30146:SF109">
    <property type="entry name" value="HTH-TYPE TRANSCRIPTIONAL REGULATOR GALS"/>
    <property type="match status" value="1"/>
</dbReference>
<dbReference type="SUPFAM" id="SSF47413">
    <property type="entry name" value="lambda repressor-like DNA-binding domains"/>
    <property type="match status" value="1"/>
</dbReference>
<dbReference type="Gene3D" id="1.10.260.40">
    <property type="entry name" value="lambda repressor-like DNA-binding domains"/>
    <property type="match status" value="1"/>
</dbReference>
<keyword evidence="1" id="KW-0805">Transcription regulation</keyword>
<reference evidence="5" key="1">
    <citation type="journal article" date="2014" name="Int. J. Syst. Evol. Microbiol.">
        <title>Complete genome sequence of Corynebacterium casei LMG S-19264T (=DSM 44701T), isolated from a smear-ripened cheese.</title>
        <authorList>
            <consortium name="US DOE Joint Genome Institute (JGI-PGF)"/>
            <person name="Walter F."/>
            <person name="Albersmeier A."/>
            <person name="Kalinowski J."/>
            <person name="Ruckert C."/>
        </authorList>
    </citation>
    <scope>NUCLEOTIDE SEQUENCE</scope>
    <source>
        <strain evidence="5">CGMCC 1.6333</strain>
    </source>
</reference>
<dbReference type="PANTHER" id="PTHR30146">
    <property type="entry name" value="LACI-RELATED TRANSCRIPTIONAL REPRESSOR"/>
    <property type="match status" value="1"/>
</dbReference>
<name>A0A917TEM7_9BACI</name>
<dbReference type="SMART" id="SM00354">
    <property type="entry name" value="HTH_LACI"/>
    <property type="match status" value="1"/>
</dbReference>
<dbReference type="InterPro" id="IPR046335">
    <property type="entry name" value="LacI/GalR-like_sensor"/>
</dbReference>
<keyword evidence="2" id="KW-0238">DNA-binding</keyword>
<dbReference type="RefSeq" id="WP_117152764.1">
    <property type="nucleotide sequence ID" value="NZ_BMLG01000001.1"/>
</dbReference>
<dbReference type="AlphaFoldDB" id="A0A917TEM7"/>
<dbReference type="InterPro" id="IPR010982">
    <property type="entry name" value="Lambda_DNA-bd_dom_sf"/>
</dbReference>
<dbReference type="Proteomes" id="UP000618460">
    <property type="component" value="Unassembled WGS sequence"/>
</dbReference>
<evidence type="ECO:0000256" key="3">
    <source>
        <dbReference type="ARBA" id="ARBA00023163"/>
    </source>
</evidence>
<feature type="domain" description="HTH lacI-type" evidence="4">
    <location>
        <begin position="3"/>
        <end position="57"/>
    </location>
</feature>